<organism evidence="2 3">
    <name type="scientific">Haladaptatus pallidirubidus</name>
    <dbReference type="NCBI Taxonomy" id="1008152"/>
    <lineage>
        <taxon>Archaea</taxon>
        <taxon>Methanobacteriati</taxon>
        <taxon>Methanobacteriota</taxon>
        <taxon>Stenosarchaea group</taxon>
        <taxon>Halobacteria</taxon>
        <taxon>Halobacteriales</taxon>
        <taxon>Haladaptataceae</taxon>
        <taxon>Haladaptatus</taxon>
    </lineage>
</organism>
<gene>
    <name evidence="2" type="ORF">GCM10025751_51650</name>
</gene>
<sequence>MSTKTPSELEADETAQKRAQAEQFSFDIETPGHLNISNESQENLVDHRYVVFIAIFD</sequence>
<evidence type="ECO:0000313" key="3">
    <source>
        <dbReference type="Proteomes" id="UP001501729"/>
    </source>
</evidence>
<comment type="caution">
    <text evidence="2">The sequence shown here is derived from an EMBL/GenBank/DDBJ whole genome shotgun (WGS) entry which is preliminary data.</text>
</comment>
<dbReference type="EMBL" id="BAABKX010000026">
    <property type="protein sequence ID" value="GAA5063324.1"/>
    <property type="molecule type" value="Genomic_DNA"/>
</dbReference>
<feature type="region of interest" description="Disordered" evidence="1">
    <location>
        <begin position="1"/>
        <end position="23"/>
    </location>
</feature>
<dbReference type="RefSeq" id="WP_345413209.1">
    <property type="nucleotide sequence ID" value="NZ_BAABKX010000026.1"/>
</dbReference>
<dbReference type="Proteomes" id="UP001501729">
    <property type="component" value="Unassembled WGS sequence"/>
</dbReference>
<dbReference type="AlphaFoldDB" id="A0AAV3UQ49"/>
<protein>
    <submittedName>
        <fullName evidence="2">Uncharacterized protein</fullName>
    </submittedName>
</protein>
<keyword evidence="3" id="KW-1185">Reference proteome</keyword>
<proteinExistence type="predicted"/>
<accession>A0AAV3UQ49</accession>
<evidence type="ECO:0000256" key="1">
    <source>
        <dbReference type="SAM" id="MobiDB-lite"/>
    </source>
</evidence>
<reference evidence="2 3" key="1">
    <citation type="journal article" date="2019" name="Int. J. Syst. Evol. Microbiol.">
        <title>The Global Catalogue of Microorganisms (GCM) 10K type strain sequencing project: providing services to taxonomists for standard genome sequencing and annotation.</title>
        <authorList>
            <consortium name="The Broad Institute Genomics Platform"/>
            <consortium name="The Broad Institute Genome Sequencing Center for Infectious Disease"/>
            <person name="Wu L."/>
            <person name="Ma J."/>
        </authorList>
    </citation>
    <scope>NUCLEOTIDE SEQUENCE [LARGE SCALE GENOMIC DNA]</scope>
    <source>
        <strain evidence="2 3">JCM 17504</strain>
    </source>
</reference>
<evidence type="ECO:0000313" key="2">
    <source>
        <dbReference type="EMBL" id="GAA5063324.1"/>
    </source>
</evidence>
<name>A0AAV3UQ49_9EURY</name>